<evidence type="ECO:0000313" key="2">
    <source>
        <dbReference type="Proteomes" id="UP000265800"/>
    </source>
</evidence>
<dbReference type="AlphaFoldDB" id="A0A399EKP7"/>
<evidence type="ECO:0000313" key="1">
    <source>
        <dbReference type="EMBL" id="RIH84206.1"/>
    </source>
</evidence>
<reference evidence="1 2" key="1">
    <citation type="submission" date="2018-08" db="EMBL/GenBank/DDBJ databases">
        <title>Meiothermus luteus KCTC 52599 genome sequencing project.</title>
        <authorList>
            <person name="Da Costa M.S."/>
            <person name="Albuquerque L."/>
            <person name="Raposo P."/>
            <person name="Froufe H.J.C."/>
            <person name="Barroso C.S."/>
            <person name="Egas C."/>
        </authorList>
    </citation>
    <scope>NUCLEOTIDE SEQUENCE [LARGE SCALE GENOMIC DNA]</scope>
    <source>
        <strain evidence="1 2">KCTC 52599</strain>
    </source>
</reference>
<dbReference type="EMBL" id="QWKZ01000065">
    <property type="protein sequence ID" value="RIH84206.1"/>
    <property type="molecule type" value="Genomic_DNA"/>
</dbReference>
<sequence>MQAWQRLVALGPAREAASALSEAWRVEVGLYPLLFRAVAKALADLQAPLRPTKGSLEGDTLVSLRVAPAQTLRGTLDSLQVASEPGEGLAVLSLLDTPFDQVILFGVPTLTLGRAQGDYALLSLSGEAGAGLPGELLERVAYYLERPILLA</sequence>
<proteinExistence type="predicted"/>
<organism evidence="1 2">
    <name type="scientific">Meiothermus luteus</name>
    <dbReference type="NCBI Taxonomy" id="2026184"/>
    <lineage>
        <taxon>Bacteria</taxon>
        <taxon>Thermotogati</taxon>
        <taxon>Deinococcota</taxon>
        <taxon>Deinococci</taxon>
        <taxon>Thermales</taxon>
        <taxon>Thermaceae</taxon>
        <taxon>Meiothermus</taxon>
    </lineage>
</organism>
<gene>
    <name evidence="1" type="ORF">Mlute_01970</name>
</gene>
<name>A0A399EKP7_9DEIN</name>
<keyword evidence="2" id="KW-1185">Reference proteome</keyword>
<dbReference type="Proteomes" id="UP000265800">
    <property type="component" value="Unassembled WGS sequence"/>
</dbReference>
<protein>
    <submittedName>
        <fullName evidence="1">Uncharacterized protein</fullName>
    </submittedName>
</protein>
<accession>A0A399EKP7</accession>
<comment type="caution">
    <text evidence="1">The sequence shown here is derived from an EMBL/GenBank/DDBJ whole genome shotgun (WGS) entry which is preliminary data.</text>
</comment>